<name>A0A1H3TUN0_9BURK</name>
<feature type="coiled-coil region" evidence="1">
    <location>
        <begin position="50"/>
        <end position="77"/>
    </location>
</feature>
<dbReference type="EMBL" id="FNPE01000032">
    <property type="protein sequence ID" value="SDZ53415.1"/>
    <property type="molecule type" value="Genomic_DNA"/>
</dbReference>
<keyword evidence="1" id="KW-0175">Coiled coil</keyword>
<evidence type="ECO:0000313" key="2">
    <source>
        <dbReference type="EMBL" id="SDZ53415.1"/>
    </source>
</evidence>
<evidence type="ECO:0000313" key="3">
    <source>
        <dbReference type="Proteomes" id="UP000183417"/>
    </source>
</evidence>
<reference evidence="2 3" key="1">
    <citation type="submission" date="2016-10" db="EMBL/GenBank/DDBJ databases">
        <authorList>
            <person name="de Groot N.N."/>
        </authorList>
    </citation>
    <scope>NUCLEOTIDE SEQUENCE [LARGE SCALE GENOMIC DNA]</scope>
    <source>
        <strain evidence="2 3">LMG 24775</strain>
    </source>
</reference>
<accession>A0A1H3TUN0</accession>
<dbReference type="RefSeq" id="WP_244160568.1">
    <property type="nucleotide sequence ID" value="NZ_CP141274.1"/>
</dbReference>
<dbReference type="Proteomes" id="UP000183417">
    <property type="component" value="Unassembled WGS sequence"/>
</dbReference>
<sequence length="134" mass="15011">MSKTHEKAGVQLPEPDAFMDVEDQHYLGTSGEWCVSGRRCDEEDLALFSQKTVEELIQKQRQDIANALAEYDKLRDSMSSQSGCRDGGCLVKRPQGMHTNGGCKCHRDQIVSQRMMYAGQRLADVVRAFVQEAA</sequence>
<protein>
    <submittedName>
        <fullName evidence="2">Uncharacterized protein</fullName>
    </submittedName>
</protein>
<proteinExistence type="predicted"/>
<gene>
    <name evidence="2" type="ORF">SAMN05421547_13252</name>
</gene>
<evidence type="ECO:0000256" key="1">
    <source>
        <dbReference type="SAM" id="Coils"/>
    </source>
</evidence>
<dbReference type="AlphaFoldDB" id="A0A1H3TUN0"/>
<organism evidence="2 3">
    <name type="scientific">Delftia lacustris</name>
    <dbReference type="NCBI Taxonomy" id="558537"/>
    <lineage>
        <taxon>Bacteria</taxon>
        <taxon>Pseudomonadati</taxon>
        <taxon>Pseudomonadota</taxon>
        <taxon>Betaproteobacteria</taxon>
        <taxon>Burkholderiales</taxon>
        <taxon>Comamonadaceae</taxon>
        <taxon>Delftia</taxon>
    </lineage>
</organism>
<dbReference type="GeneID" id="94691374"/>